<evidence type="ECO:0000313" key="8">
    <source>
        <dbReference type="Proteomes" id="UP000825434"/>
    </source>
</evidence>
<keyword evidence="8" id="KW-1185">Reference proteome</keyword>
<proteinExistence type="inferred from homology"/>
<gene>
    <name evidence="7" type="ORF">CA3LBN_004328</name>
</gene>
<dbReference type="PANTHER" id="PTHR21338">
    <property type="entry name" value="MITOCHONDRIAL RIBOSOMAL PROTEIN L41"/>
    <property type="match status" value="1"/>
</dbReference>
<dbReference type="Proteomes" id="UP000825434">
    <property type="component" value="Chromosome 6"/>
</dbReference>
<accession>A0ABX8I9L3</accession>
<comment type="similarity">
    <text evidence="2">Belongs to the mitochondrion-specific ribosomal protein mL41 family.</text>
</comment>
<evidence type="ECO:0000256" key="3">
    <source>
        <dbReference type="ARBA" id="ARBA00022946"/>
    </source>
</evidence>
<name>A0ABX8I9L3_9ASCO</name>
<evidence type="ECO:0000256" key="6">
    <source>
        <dbReference type="ARBA" id="ARBA00023274"/>
    </source>
</evidence>
<dbReference type="Pfam" id="PF09809">
    <property type="entry name" value="MRP-L27"/>
    <property type="match status" value="1"/>
</dbReference>
<keyword evidence="4" id="KW-0689">Ribosomal protein</keyword>
<evidence type="ECO:0000256" key="4">
    <source>
        <dbReference type="ARBA" id="ARBA00022980"/>
    </source>
</evidence>
<dbReference type="PANTHER" id="PTHR21338:SF0">
    <property type="entry name" value="LARGE RIBOSOMAL SUBUNIT PROTEIN ML41"/>
    <property type="match status" value="1"/>
</dbReference>
<keyword evidence="3" id="KW-0809">Transit peptide</keyword>
<evidence type="ECO:0000256" key="2">
    <source>
        <dbReference type="ARBA" id="ARBA00010152"/>
    </source>
</evidence>
<evidence type="ECO:0000313" key="7">
    <source>
        <dbReference type="EMBL" id="QWU89970.1"/>
    </source>
</evidence>
<keyword evidence="5" id="KW-0496">Mitochondrion</keyword>
<comment type="subcellular location">
    <subcellularLocation>
        <location evidence="1">Mitochondrion</location>
    </subcellularLocation>
</comment>
<dbReference type="InterPro" id="IPR019189">
    <property type="entry name" value="Ribosomal_mL41"/>
</dbReference>
<sequence length="189" mass="21717">MFRSWACAAPVKGMDDLEVIKELQIDWTYPMELRSTVASLRRPTQTYRDGQIWYGYTKSGSKRHPLYTKSGNKNFYKGTRSSGIGSLTKHGKYMVNWDKVRTYVVPSDLATTDLKPFVSVDVPQIMQKTPGYSDSFKSPELAWNNIKDFIEYGENYNDVDLEKSNYLEEFVNPQQAQAEAEKNSVIVKD</sequence>
<organism evidence="7 8">
    <name type="scientific">Candidozyma haemuli</name>
    <dbReference type="NCBI Taxonomy" id="45357"/>
    <lineage>
        <taxon>Eukaryota</taxon>
        <taxon>Fungi</taxon>
        <taxon>Dikarya</taxon>
        <taxon>Ascomycota</taxon>
        <taxon>Saccharomycotina</taxon>
        <taxon>Pichiomycetes</taxon>
        <taxon>Metschnikowiaceae</taxon>
        <taxon>Candidozyma</taxon>
    </lineage>
</organism>
<dbReference type="EMBL" id="CP076666">
    <property type="protein sequence ID" value="QWU89970.1"/>
    <property type="molecule type" value="Genomic_DNA"/>
</dbReference>
<protein>
    <submittedName>
        <fullName evidence="7">Uncharacterized protein</fullName>
    </submittedName>
</protein>
<reference evidence="7 8" key="1">
    <citation type="submission" date="2021-06" db="EMBL/GenBank/DDBJ databases">
        <title>Candida outbreak in Lebanon.</title>
        <authorList>
            <person name="Finianos M."/>
        </authorList>
    </citation>
    <scope>NUCLEOTIDE SEQUENCE [LARGE SCALE GENOMIC DNA]</scope>
    <source>
        <strain evidence="7">CA3LBN</strain>
    </source>
</reference>
<keyword evidence="6" id="KW-0687">Ribonucleoprotein</keyword>
<evidence type="ECO:0000256" key="1">
    <source>
        <dbReference type="ARBA" id="ARBA00004173"/>
    </source>
</evidence>
<evidence type="ECO:0000256" key="5">
    <source>
        <dbReference type="ARBA" id="ARBA00023128"/>
    </source>
</evidence>